<organism evidence="1 2">
    <name type="scientific">Coemansia nantahalensis</name>
    <dbReference type="NCBI Taxonomy" id="2789366"/>
    <lineage>
        <taxon>Eukaryota</taxon>
        <taxon>Fungi</taxon>
        <taxon>Fungi incertae sedis</taxon>
        <taxon>Zoopagomycota</taxon>
        <taxon>Kickxellomycotina</taxon>
        <taxon>Kickxellomycetes</taxon>
        <taxon>Kickxellales</taxon>
        <taxon>Kickxellaceae</taxon>
        <taxon>Coemansia</taxon>
    </lineage>
</organism>
<accession>A0ACC1K3Y7</accession>
<keyword evidence="2" id="KW-1185">Reference proteome</keyword>
<evidence type="ECO:0000313" key="1">
    <source>
        <dbReference type="EMBL" id="KAJ2772933.1"/>
    </source>
</evidence>
<evidence type="ECO:0000313" key="2">
    <source>
        <dbReference type="Proteomes" id="UP001140234"/>
    </source>
</evidence>
<proteinExistence type="predicted"/>
<gene>
    <name evidence="1" type="primary">PCF11</name>
    <name evidence="1" type="ORF">IWQ57_001544</name>
</gene>
<reference evidence="1" key="1">
    <citation type="submission" date="2022-07" db="EMBL/GenBank/DDBJ databases">
        <title>Phylogenomic reconstructions and comparative analyses of Kickxellomycotina fungi.</title>
        <authorList>
            <person name="Reynolds N.K."/>
            <person name="Stajich J.E."/>
            <person name="Barry K."/>
            <person name="Grigoriev I.V."/>
            <person name="Crous P."/>
            <person name="Smith M.E."/>
        </authorList>
    </citation>
    <scope>NUCLEOTIDE SEQUENCE</scope>
    <source>
        <strain evidence="1">CBS 109366</strain>
    </source>
</reference>
<dbReference type="EMBL" id="JANBUJ010000295">
    <property type="protein sequence ID" value="KAJ2772933.1"/>
    <property type="molecule type" value="Genomic_DNA"/>
</dbReference>
<comment type="caution">
    <text evidence="1">The sequence shown here is derived from an EMBL/GenBank/DDBJ whole genome shotgun (WGS) entry which is preliminary data.</text>
</comment>
<sequence length="544" mass="59852">MGDAKQGINWTLYRALRNDLTKLTFNSKPLINDLSKKAEAHVDEAETVLRAVEEHLRFTAPKLKLPAFYLLDSIAKNAGGMYVSLLHGRLGKIFVDVWQSTDDEVKAKLERTLGTWRHGFEGGEKNLFPEFVLRKIDEDIARLKARAKETARMVPEPDSNDLLDSLSGMQSYAKKRAREEQQEAMRRAAAARADSYNGAAGHRGAHDRRSLPPQQEQQRMDKRQRAQDQPTGANNQDLLRLVNEILLKKKVEVLRRPNDSALFAVLDTLKEIKATLGETELSPGRAHEIRQQLVELDNARPSNGAPVPPSQPKASAGQADAGQLLQNLMARPDLMSSLRKVVPGLTPSAPPAAQAQAPAPAAASYKDLAQIEPIALTHASLARGRPGIHDILYGGYANQCSQCGWRTKEQEDDLMKRHLDWHFRRNRREQGSKERRAMARGWYMDQAQWEAGPTAASPPAAEGLPAPVGANAGGAAEAATGDSEAIAALKRKTVPVEAGRNEPCAICKEAFVRRFDEDDESWVLVNAVAVDGTVLHATCEANSH</sequence>
<protein>
    <submittedName>
        <fullName evidence="1">mRNA 3' end processing factor</fullName>
    </submittedName>
</protein>
<dbReference type="Proteomes" id="UP001140234">
    <property type="component" value="Unassembled WGS sequence"/>
</dbReference>
<name>A0ACC1K3Y7_9FUNG</name>